<dbReference type="EMBL" id="CAFZ01000420">
    <property type="protein sequence ID" value="CCA75253.1"/>
    <property type="molecule type" value="Genomic_DNA"/>
</dbReference>
<evidence type="ECO:0000313" key="3">
    <source>
        <dbReference type="Proteomes" id="UP000007148"/>
    </source>
</evidence>
<name>G4TVB0_SERID</name>
<feature type="compositionally biased region" description="Gly residues" evidence="1">
    <location>
        <begin position="43"/>
        <end position="57"/>
    </location>
</feature>
<protein>
    <submittedName>
        <fullName evidence="2">Uncharacterized protein</fullName>
    </submittedName>
</protein>
<dbReference type="AlphaFoldDB" id="G4TVB0"/>
<reference evidence="2 3" key="1">
    <citation type="journal article" date="2011" name="PLoS Pathog.">
        <title>Endophytic Life Strategies Decoded by Genome and Transcriptome Analyses of the Mutualistic Root Symbiont Piriformospora indica.</title>
        <authorList>
            <person name="Zuccaro A."/>
            <person name="Lahrmann U."/>
            <person name="Guldener U."/>
            <person name="Langen G."/>
            <person name="Pfiffi S."/>
            <person name="Biedenkopf D."/>
            <person name="Wong P."/>
            <person name="Samans B."/>
            <person name="Grimm C."/>
            <person name="Basiewicz M."/>
            <person name="Murat C."/>
            <person name="Martin F."/>
            <person name="Kogel K.H."/>
        </authorList>
    </citation>
    <scope>NUCLEOTIDE SEQUENCE [LARGE SCALE GENOMIC DNA]</scope>
    <source>
        <strain evidence="2 3">DSM 11827</strain>
    </source>
</reference>
<sequence length="57" mass="5138">MGSSSSKSQDNYGSRLSGSGVIHETGGANATSPGDSSGHHGGDNGGSSSGGDGGGGG</sequence>
<gene>
    <name evidence="2" type="ORF">PIIN_09237</name>
</gene>
<dbReference type="HOGENOM" id="CLU_2997285_0_0_1"/>
<feature type="compositionally biased region" description="Polar residues" evidence="1">
    <location>
        <begin position="1"/>
        <end position="17"/>
    </location>
</feature>
<comment type="caution">
    <text evidence="2">The sequence shown here is derived from an EMBL/GenBank/DDBJ whole genome shotgun (WGS) entry which is preliminary data.</text>
</comment>
<dbReference type="Proteomes" id="UP000007148">
    <property type="component" value="Unassembled WGS sequence"/>
</dbReference>
<feature type="region of interest" description="Disordered" evidence="1">
    <location>
        <begin position="1"/>
        <end position="57"/>
    </location>
</feature>
<keyword evidence="3" id="KW-1185">Reference proteome</keyword>
<evidence type="ECO:0000256" key="1">
    <source>
        <dbReference type="SAM" id="MobiDB-lite"/>
    </source>
</evidence>
<evidence type="ECO:0000313" key="2">
    <source>
        <dbReference type="EMBL" id="CCA75253.1"/>
    </source>
</evidence>
<proteinExistence type="predicted"/>
<dbReference type="InParanoid" id="G4TVB0"/>
<accession>G4TVB0</accession>
<organism evidence="2 3">
    <name type="scientific">Serendipita indica (strain DSM 11827)</name>
    <name type="common">Root endophyte fungus</name>
    <name type="synonym">Piriformospora indica</name>
    <dbReference type="NCBI Taxonomy" id="1109443"/>
    <lineage>
        <taxon>Eukaryota</taxon>
        <taxon>Fungi</taxon>
        <taxon>Dikarya</taxon>
        <taxon>Basidiomycota</taxon>
        <taxon>Agaricomycotina</taxon>
        <taxon>Agaricomycetes</taxon>
        <taxon>Sebacinales</taxon>
        <taxon>Serendipitaceae</taxon>
        <taxon>Serendipita</taxon>
    </lineage>
</organism>